<reference evidence="3" key="1">
    <citation type="submission" date="2019-08" db="EMBL/GenBank/DDBJ databases">
        <title>Limnoglobus roseus gen. nov., sp. nov., a novel freshwater planctomycete with a giant genome from the family Gemmataceae.</title>
        <authorList>
            <person name="Kulichevskaya I.S."/>
            <person name="Naumoff D.G."/>
            <person name="Miroshnikov K."/>
            <person name="Ivanova A."/>
            <person name="Philippov D.A."/>
            <person name="Hakobyan A."/>
            <person name="Rijpstra I.C."/>
            <person name="Sinninghe Damste J.S."/>
            <person name="Liesack W."/>
            <person name="Dedysh S.N."/>
        </authorList>
    </citation>
    <scope>NUCLEOTIDE SEQUENCE [LARGE SCALE GENOMIC DNA]</scope>
    <source>
        <strain evidence="3">PX52</strain>
    </source>
</reference>
<feature type="region of interest" description="Disordered" evidence="1">
    <location>
        <begin position="43"/>
        <end position="66"/>
    </location>
</feature>
<organism evidence="2 3">
    <name type="scientific">Limnoglobus roseus</name>
    <dbReference type="NCBI Taxonomy" id="2598579"/>
    <lineage>
        <taxon>Bacteria</taxon>
        <taxon>Pseudomonadati</taxon>
        <taxon>Planctomycetota</taxon>
        <taxon>Planctomycetia</taxon>
        <taxon>Gemmatales</taxon>
        <taxon>Gemmataceae</taxon>
        <taxon>Limnoglobus</taxon>
    </lineage>
</organism>
<feature type="compositionally biased region" description="Pro residues" evidence="1">
    <location>
        <begin position="49"/>
        <end position="62"/>
    </location>
</feature>
<proteinExistence type="predicted"/>
<accession>A0A5C1ALK7</accession>
<name>A0A5C1ALK7_9BACT</name>
<keyword evidence="3" id="KW-1185">Reference proteome</keyword>
<dbReference type="KEGG" id="lrs:PX52LOC_06921"/>
<dbReference type="Proteomes" id="UP000324974">
    <property type="component" value="Chromosome"/>
</dbReference>
<dbReference type="EMBL" id="CP042425">
    <property type="protein sequence ID" value="QEL19840.1"/>
    <property type="molecule type" value="Genomic_DNA"/>
</dbReference>
<protein>
    <submittedName>
        <fullName evidence="2">Uncharacterized protein</fullName>
    </submittedName>
</protein>
<evidence type="ECO:0000313" key="3">
    <source>
        <dbReference type="Proteomes" id="UP000324974"/>
    </source>
</evidence>
<sequence length="121" mass="12436">MIDLTPITQFLSSLGPWGVLLGAALAVLGPRLTPLLSRIKLPSLTPSAGPSPSPAGPSPSPTPLLDSLAAKRPVIHALLQVLLQRLSQPAAFGAAGDGEDLETKLTSLLVDHLKAPVTPTK</sequence>
<dbReference type="AlphaFoldDB" id="A0A5C1ALK7"/>
<evidence type="ECO:0000256" key="1">
    <source>
        <dbReference type="SAM" id="MobiDB-lite"/>
    </source>
</evidence>
<gene>
    <name evidence="2" type="ORF">PX52LOC_06921</name>
</gene>
<dbReference type="RefSeq" id="WP_149114189.1">
    <property type="nucleotide sequence ID" value="NZ_CP042425.1"/>
</dbReference>
<evidence type="ECO:0000313" key="2">
    <source>
        <dbReference type="EMBL" id="QEL19840.1"/>
    </source>
</evidence>